<keyword evidence="2" id="KW-0812">Transmembrane</keyword>
<keyword evidence="4" id="KW-1185">Reference proteome</keyword>
<feature type="compositionally biased region" description="Basic residues" evidence="1">
    <location>
        <begin position="558"/>
        <end position="576"/>
    </location>
</feature>
<keyword evidence="2" id="KW-1133">Transmembrane helix</keyword>
<feature type="compositionally biased region" description="Low complexity" evidence="1">
    <location>
        <begin position="88"/>
        <end position="105"/>
    </location>
</feature>
<evidence type="ECO:0000256" key="2">
    <source>
        <dbReference type="SAM" id="Phobius"/>
    </source>
</evidence>
<evidence type="ECO:0000256" key="1">
    <source>
        <dbReference type="SAM" id="MobiDB-lite"/>
    </source>
</evidence>
<feature type="compositionally biased region" description="Low complexity" evidence="1">
    <location>
        <begin position="201"/>
        <end position="219"/>
    </location>
</feature>
<feature type="region of interest" description="Disordered" evidence="1">
    <location>
        <begin position="417"/>
        <end position="440"/>
    </location>
</feature>
<proteinExistence type="predicted"/>
<feature type="compositionally biased region" description="Pro residues" evidence="1">
    <location>
        <begin position="77"/>
        <end position="87"/>
    </location>
</feature>
<organism evidence="3 4">
    <name type="scientific">Tilletia horrida</name>
    <dbReference type="NCBI Taxonomy" id="155126"/>
    <lineage>
        <taxon>Eukaryota</taxon>
        <taxon>Fungi</taxon>
        <taxon>Dikarya</taxon>
        <taxon>Basidiomycota</taxon>
        <taxon>Ustilaginomycotina</taxon>
        <taxon>Exobasidiomycetes</taxon>
        <taxon>Tilletiales</taxon>
        <taxon>Tilletiaceae</taxon>
        <taxon>Tilletia</taxon>
    </lineage>
</organism>
<feature type="region of interest" description="Disordered" evidence="1">
    <location>
        <begin position="1"/>
        <end position="160"/>
    </location>
</feature>
<feature type="transmembrane region" description="Helical" evidence="2">
    <location>
        <begin position="449"/>
        <end position="473"/>
    </location>
</feature>
<comment type="caution">
    <text evidence="3">The sequence shown here is derived from an EMBL/GenBank/DDBJ whole genome shotgun (WGS) entry which is preliminary data.</text>
</comment>
<gene>
    <name evidence="3" type="ORF">OC842_000075</name>
</gene>
<feature type="compositionally biased region" description="Basic and acidic residues" evidence="1">
    <location>
        <begin position="33"/>
        <end position="43"/>
    </location>
</feature>
<evidence type="ECO:0000313" key="4">
    <source>
        <dbReference type="Proteomes" id="UP001176521"/>
    </source>
</evidence>
<dbReference type="AlphaFoldDB" id="A0AAN6JNG3"/>
<protein>
    <submittedName>
        <fullName evidence="3">Uncharacterized protein</fullName>
    </submittedName>
</protein>
<name>A0AAN6JNG3_9BASI</name>
<feature type="compositionally biased region" description="Basic and acidic residues" evidence="1">
    <location>
        <begin position="616"/>
        <end position="626"/>
    </location>
</feature>
<reference evidence="3" key="1">
    <citation type="journal article" date="2023" name="PhytoFront">
        <title>Draft Genome Resources of Seven Strains of Tilletia horrida, Causal Agent of Kernel Smut of Rice.</title>
        <authorList>
            <person name="Khanal S."/>
            <person name="Antony Babu S."/>
            <person name="Zhou X.G."/>
        </authorList>
    </citation>
    <scope>NUCLEOTIDE SEQUENCE</scope>
    <source>
        <strain evidence="3">TX3</strain>
    </source>
</reference>
<keyword evidence="2" id="KW-0472">Membrane</keyword>
<feature type="compositionally biased region" description="Polar residues" evidence="1">
    <location>
        <begin position="235"/>
        <end position="253"/>
    </location>
</feature>
<dbReference type="Proteomes" id="UP001176521">
    <property type="component" value="Unassembled WGS sequence"/>
</dbReference>
<dbReference type="EMBL" id="JAPDMQ010000002">
    <property type="protein sequence ID" value="KAK0541242.1"/>
    <property type="molecule type" value="Genomic_DNA"/>
</dbReference>
<feature type="region of interest" description="Disordered" evidence="1">
    <location>
        <begin position="175"/>
        <end position="273"/>
    </location>
</feature>
<accession>A0AAN6JNG3</accession>
<feature type="region of interest" description="Disordered" evidence="1">
    <location>
        <begin position="601"/>
        <end position="626"/>
    </location>
</feature>
<sequence>MYSAQGYQQVAAAEQHYDPDDGYEQQQQQQPHASHDLYDERQFHATTTTNHNDIDDGDLGVSAGIPPPHMLPGSSYPSPPRSQPARPPSVSSSSGGARSHASRSQQSHRHHHQQQRTFSLPPPAGAAAGGPGVGTYRFAPSESSSAARRGGRHSLPPPQSYQYARAQAPNEVGYSHSHFTQQQHHQQQLNDPYSMPNYLYAPSPRSGGAPSVSSGASGSTRNDGIFAVAAPHHSLGQQQRNRYGAGPQNTYSAPGTPAGYSNSGNGTGGGGGGGGGMAVGDVLPPFPPWSMAWYAGHMSADGHAYTMIPPQGSGAGDWESDTLTSTGYGGGPGGGAYPHFRPYPHGSYPHPYGTGTPVEDDPEARAAARKAARLRALEREFGLKVDGRDPHAAGGADEDEDGDEAALLEKGGGRFGAGLGAEEDEDENLPPGSITSQGRFVHRHPKMRSAVGIALLLLCVLAFAIGAAGSYMIKLGPNVLPTSAPAKGTIGSYLLYVLSFLCLAISFYLFLIRPCCVDPMRRRRINNAALSNGPAGLAGGAGIVVPVLAGGGPGGRGKPPKMPRGAGRRGGRRGLFGRKGGEMPAPTVNLIVDPRAMLGAGGLDDDDDSSDDEDERGGAARLEKDALAGPENSDLAGLIGGRLGVGAVGGADGTGAGAGGALTKKQRKRQRRAARLRALNAASRIALFQPFVLAALKTQAVWLCVQSLLWLLAVVACLVPLFRSTSAVNLTFTDAGTNETTTRSMNLTRTALGAACPPRGGGGWCDAYNGARASAVIAMVVCMGLAAWAVQELGQAKKMARREGAGFRVR</sequence>
<feature type="region of interest" description="Disordered" evidence="1">
    <location>
        <begin position="551"/>
        <end position="582"/>
    </location>
</feature>
<feature type="transmembrane region" description="Helical" evidence="2">
    <location>
        <begin position="700"/>
        <end position="722"/>
    </location>
</feature>
<evidence type="ECO:0000313" key="3">
    <source>
        <dbReference type="EMBL" id="KAK0541242.1"/>
    </source>
</evidence>
<feature type="compositionally biased region" description="Acidic residues" evidence="1">
    <location>
        <begin position="603"/>
        <end position="615"/>
    </location>
</feature>
<feature type="transmembrane region" description="Helical" evidence="2">
    <location>
        <begin position="493"/>
        <end position="512"/>
    </location>
</feature>